<evidence type="ECO:0000313" key="2">
    <source>
        <dbReference type="WBParaSite" id="PSAMB.scaffold319size56836.g4727.t1"/>
    </source>
</evidence>
<keyword evidence="1" id="KW-1185">Reference proteome</keyword>
<organism evidence="1 2">
    <name type="scientific">Plectus sambesii</name>
    <dbReference type="NCBI Taxonomy" id="2011161"/>
    <lineage>
        <taxon>Eukaryota</taxon>
        <taxon>Metazoa</taxon>
        <taxon>Ecdysozoa</taxon>
        <taxon>Nematoda</taxon>
        <taxon>Chromadorea</taxon>
        <taxon>Plectida</taxon>
        <taxon>Plectina</taxon>
        <taxon>Plectoidea</taxon>
        <taxon>Plectidae</taxon>
        <taxon>Plectus</taxon>
    </lineage>
</organism>
<evidence type="ECO:0000313" key="1">
    <source>
        <dbReference type="Proteomes" id="UP000887566"/>
    </source>
</evidence>
<protein>
    <submittedName>
        <fullName evidence="2">Secreted protein</fullName>
    </submittedName>
</protein>
<accession>A0A914W7M0</accession>
<dbReference type="WBParaSite" id="PSAMB.scaffold319size56836.g4727.t1">
    <property type="protein sequence ID" value="PSAMB.scaffold319size56836.g4727.t1"/>
    <property type="gene ID" value="PSAMB.scaffold319size56836.g4727"/>
</dbReference>
<reference evidence="2" key="1">
    <citation type="submission" date="2022-11" db="UniProtKB">
        <authorList>
            <consortium name="WormBaseParasite"/>
        </authorList>
    </citation>
    <scope>IDENTIFICATION</scope>
</reference>
<name>A0A914W7M0_9BILA</name>
<dbReference type="Proteomes" id="UP000887566">
    <property type="component" value="Unplaced"/>
</dbReference>
<proteinExistence type="predicted"/>
<dbReference type="AlphaFoldDB" id="A0A914W7M0"/>
<sequence length="151" mass="16186">MAFYALAYPPDILCVVAVVVTGDGLRTASSATACQCRLQGFFAAWRGRVAVAGDDANVDTGELICSAKRRLDGRIDDAEQQQRRSSSGRQSSVSVVVGGCSQRTVQVLSASFLVLRFASLLVSVPRLMLHTASSMLPVFASTYFVCVCRSR</sequence>